<dbReference type="InterPro" id="IPR049453">
    <property type="entry name" value="Memb_transporter_dom"/>
</dbReference>
<dbReference type="AlphaFoldDB" id="A0AAD6XNF4"/>
<accession>A0AAD6XNF4</accession>
<dbReference type="GO" id="GO:0016020">
    <property type="term" value="C:membrane"/>
    <property type="evidence" value="ECO:0007669"/>
    <property type="project" value="UniProtKB-SubCell"/>
</dbReference>
<evidence type="ECO:0000256" key="6">
    <source>
        <dbReference type="SAM" id="Phobius"/>
    </source>
</evidence>
<feature type="transmembrane region" description="Helical" evidence="6">
    <location>
        <begin position="180"/>
        <end position="200"/>
    </location>
</feature>
<dbReference type="PANTHER" id="PTHR37994:SF3">
    <property type="entry name" value="ER TRANSPORTER 6TM N-TERMINAL DOMAIN-CONTAINING PROTEIN"/>
    <property type="match status" value="1"/>
</dbReference>
<feature type="transmembrane region" description="Helical" evidence="6">
    <location>
        <begin position="587"/>
        <end position="608"/>
    </location>
</feature>
<evidence type="ECO:0000256" key="5">
    <source>
        <dbReference type="SAM" id="MobiDB-lite"/>
    </source>
</evidence>
<name>A0AAD6XNF4_9AGAR</name>
<evidence type="ECO:0000256" key="4">
    <source>
        <dbReference type="ARBA" id="ARBA00023136"/>
    </source>
</evidence>
<evidence type="ECO:0008006" key="12">
    <source>
        <dbReference type="Google" id="ProtNLM"/>
    </source>
</evidence>
<feature type="transmembrane region" description="Helical" evidence="6">
    <location>
        <begin position="59"/>
        <end position="78"/>
    </location>
</feature>
<gene>
    <name evidence="10" type="ORF">B0H15DRAFT_950378</name>
</gene>
<dbReference type="Pfam" id="PF10334">
    <property type="entry name" value="BRE4"/>
    <property type="match status" value="1"/>
</dbReference>
<comment type="subcellular location">
    <subcellularLocation>
        <location evidence="1">Membrane</location>
        <topology evidence="1">Multi-pass membrane protein</topology>
    </subcellularLocation>
</comment>
<evidence type="ECO:0000256" key="3">
    <source>
        <dbReference type="ARBA" id="ARBA00022989"/>
    </source>
</evidence>
<dbReference type="InterPro" id="IPR018823">
    <property type="entry name" value="ArAE_2_N"/>
</dbReference>
<feature type="region of interest" description="Disordered" evidence="5">
    <location>
        <begin position="510"/>
        <end position="540"/>
    </location>
</feature>
<organism evidence="10 11">
    <name type="scientific">Mycena belliarum</name>
    <dbReference type="NCBI Taxonomy" id="1033014"/>
    <lineage>
        <taxon>Eukaryota</taxon>
        <taxon>Fungi</taxon>
        <taxon>Dikarya</taxon>
        <taxon>Basidiomycota</taxon>
        <taxon>Agaricomycotina</taxon>
        <taxon>Agaricomycetes</taxon>
        <taxon>Agaricomycetidae</taxon>
        <taxon>Agaricales</taxon>
        <taxon>Marasmiineae</taxon>
        <taxon>Mycenaceae</taxon>
        <taxon>Mycena</taxon>
    </lineage>
</organism>
<feature type="transmembrane region" description="Helical" evidence="6">
    <location>
        <begin position="240"/>
        <end position="258"/>
    </location>
</feature>
<comment type="caution">
    <text evidence="10">The sequence shown here is derived from an EMBL/GenBank/DDBJ whole genome shotgun (WGS) entry which is preliminary data.</text>
</comment>
<keyword evidence="3 6" id="KW-1133">Transmembrane helix</keyword>
<dbReference type="InterPro" id="IPR018820">
    <property type="entry name" value="BRE4-related_DUF2421"/>
</dbReference>
<evidence type="ECO:0000313" key="11">
    <source>
        <dbReference type="Proteomes" id="UP001222325"/>
    </source>
</evidence>
<evidence type="ECO:0000313" key="10">
    <source>
        <dbReference type="EMBL" id="KAJ7086869.1"/>
    </source>
</evidence>
<evidence type="ECO:0000259" key="9">
    <source>
        <dbReference type="Pfam" id="PF13515"/>
    </source>
</evidence>
<evidence type="ECO:0000259" key="8">
    <source>
        <dbReference type="Pfam" id="PF10337"/>
    </source>
</evidence>
<feature type="transmembrane region" description="Helical" evidence="6">
    <location>
        <begin position="615"/>
        <end position="636"/>
    </location>
</feature>
<feature type="domain" description="DUF2421" evidence="7">
    <location>
        <begin position="729"/>
        <end position="900"/>
    </location>
</feature>
<dbReference type="Pfam" id="PF13515">
    <property type="entry name" value="FUSC_2"/>
    <property type="match status" value="1"/>
</dbReference>
<evidence type="ECO:0000259" key="7">
    <source>
        <dbReference type="Pfam" id="PF10334"/>
    </source>
</evidence>
<proteinExistence type="predicted"/>
<keyword evidence="2 6" id="KW-0812">Transmembrane</keyword>
<sequence length="973" mass="101643">MASLEAPASPTLSAPSEKLAHCDKPAAATAAAAPQRSIVASILAALPAWVSGPLQSSRAWKVLLRSWIAVFTSFVILLPDASLRTMGTTSFFALITSLFLPPYFPLQLTIFLLATLMLGLLAGWGLGLAAMRAANAVRDPALLQAAAAQVQASIQATPAFQVNPALAKTSAIFAGVFLDVRATAVYGVFLALGAFVFGLVRAYAPKLLFLSIFGTIAIDIFCSIGPLFPTARYTLLNSTALSIAAYMGIALVTTVLVFPESMSHAALAALAEQLARVEALMALSDSVFAAAASAPDAIAGTGSKPDPRAAFKALRAHVITAQQRLLARRWNGDDVRALEEPTVALITRVGCLLNLDPLASTSPSPALLAVLPALDAATRPLRRATATALAAVRVELLSVNTTRWRGRSAGSTVLDGAAEQLRSAIGAFQVILLVPSTFLLNPVDGNSGNEAALLAAHGFSAGLLAVADAALALATAVQALNTKRPVKARLWAPTHMRGLWKLLRARESGPDGAFGEDVRTPEATPEAESFRRDPDSRPPSNAVQRVMHGIYAVYKWTGSAEGVFTLKYVVISLAMWLPAVFRRTAHFYYVEKGIWALIMAQMTLNIYAADQIYNYITRLGGTFVGLGLGLIAWYAGNGTGNGNPYGAAAAVGVTSFPLVFLRVVSPERYLAGNVMCCATFALVVGYSWIDGHSVQFASPGIGWSVAWKRWALVVVGSAASFVLMMFPARSGRKAVRRRNAAAITALGDVYASLVSVWIGGSAPPANSDGKPAPADAERTRTAAAADTSACPMWGPPFRARLLALAADLNAIGELAALAPWEGGLRGRWPAAEYQRLADVQADMLAGLAQLGTALSQLEDEAGGRALAEGSDARVLDPAFIADVLASFALVSQALYTGAPLRPARLFSPDASLAVGGAAGNGASLADVYRTSALGAVAQVLQGLDELHAVATDLCGAVPFPFPVAGWLGARAAV</sequence>
<feature type="transmembrane region" description="Helical" evidence="6">
    <location>
        <begin position="670"/>
        <end position="689"/>
    </location>
</feature>
<feature type="transmembrane region" description="Helical" evidence="6">
    <location>
        <begin position="709"/>
        <end position="728"/>
    </location>
</feature>
<protein>
    <recommendedName>
        <fullName evidence="12">ER transporter 6TM N-terminal domain-containing protein</fullName>
    </recommendedName>
</protein>
<dbReference type="PANTHER" id="PTHR37994">
    <property type="entry name" value="ARAE_2_N DOMAIN-CONTAINING PROTEIN-RELATED"/>
    <property type="match status" value="1"/>
</dbReference>
<evidence type="ECO:0000256" key="2">
    <source>
        <dbReference type="ARBA" id="ARBA00022692"/>
    </source>
</evidence>
<feature type="domain" description="Putative ER transporter 6TM N-terminal" evidence="8">
    <location>
        <begin position="46"/>
        <end position="321"/>
    </location>
</feature>
<feature type="domain" description="Integral membrane bound transporter" evidence="9">
    <location>
        <begin position="585"/>
        <end position="722"/>
    </location>
</feature>
<feature type="transmembrane region" description="Helical" evidence="6">
    <location>
        <begin position="110"/>
        <end position="129"/>
    </location>
</feature>
<dbReference type="EMBL" id="JARJCN010000030">
    <property type="protein sequence ID" value="KAJ7086869.1"/>
    <property type="molecule type" value="Genomic_DNA"/>
</dbReference>
<feature type="transmembrane region" description="Helical" evidence="6">
    <location>
        <begin position="740"/>
        <end position="760"/>
    </location>
</feature>
<feature type="transmembrane region" description="Helical" evidence="6">
    <location>
        <begin position="207"/>
        <end position="228"/>
    </location>
</feature>
<keyword evidence="11" id="KW-1185">Reference proteome</keyword>
<evidence type="ECO:0000256" key="1">
    <source>
        <dbReference type="ARBA" id="ARBA00004141"/>
    </source>
</evidence>
<feature type="transmembrane region" description="Helical" evidence="6">
    <location>
        <begin position="642"/>
        <end position="663"/>
    </location>
</feature>
<reference evidence="10" key="1">
    <citation type="submission" date="2023-03" db="EMBL/GenBank/DDBJ databases">
        <title>Massive genome expansion in bonnet fungi (Mycena s.s.) driven by repeated elements and novel gene families across ecological guilds.</title>
        <authorList>
            <consortium name="Lawrence Berkeley National Laboratory"/>
            <person name="Harder C.B."/>
            <person name="Miyauchi S."/>
            <person name="Viragh M."/>
            <person name="Kuo A."/>
            <person name="Thoen E."/>
            <person name="Andreopoulos B."/>
            <person name="Lu D."/>
            <person name="Skrede I."/>
            <person name="Drula E."/>
            <person name="Henrissat B."/>
            <person name="Morin E."/>
            <person name="Kohler A."/>
            <person name="Barry K."/>
            <person name="LaButti K."/>
            <person name="Morin E."/>
            <person name="Salamov A."/>
            <person name="Lipzen A."/>
            <person name="Mereny Z."/>
            <person name="Hegedus B."/>
            <person name="Baldrian P."/>
            <person name="Stursova M."/>
            <person name="Weitz H."/>
            <person name="Taylor A."/>
            <person name="Grigoriev I.V."/>
            <person name="Nagy L.G."/>
            <person name="Martin F."/>
            <person name="Kauserud H."/>
        </authorList>
    </citation>
    <scope>NUCLEOTIDE SEQUENCE</scope>
    <source>
        <strain evidence="10">CBHHK173m</strain>
    </source>
</reference>
<dbReference type="Pfam" id="PF10337">
    <property type="entry name" value="ArAE_2_N"/>
    <property type="match status" value="1"/>
</dbReference>
<keyword evidence="4 6" id="KW-0472">Membrane</keyword>
<dbReference type="Proteomes" id="UP001222325">
    <property type="component" value="Unassembled WGS sequence"/>
</dbReference>